<gene>
    <name evidence="3" type="ordered locus">Shew_0456</name>
</gene>
<evidence type="ECO:0008006" key="5">
    <source>
        <dbReference type="Google" id="ProtNLM"/>
    </source>
</evidence>
<dbReference type="KEGG" id="slo:Shew_0456"/>
<proteinExistence type="predicted"/>
<dbReference type="Proteomes" id="UP000001558">
    <property type="component" value="Chromosome"/>
</dbReference>
<dbReference type="HOGENOM" id="CLU_933501_0_0_6"/>
<feature type="chain" id="PRO_5002657725" description="DUF3530 family protein" evidence="2">
    <location>
        <begin position="30"/>
        <end position="294"/>
    </location>
</feature>
<keyword evidence="2" id="KW-0732">Signal</keyword>
<feature type="region of interest" description="Disordered" evidence="1">
    <location>
        <begin position="109"/>
        <end position="137"/>
    </location>
</feature>
<protein>
    <recommendedName>
        <fullName evidence="5">DUF3530 family protein</fullName>
    </recommendedName>
</protein>
<keyword evidence="4" id="KW-1185">Reference proteome</keyword>
<evidence type="ECO:0000313" key="4">
    <source>
        <dbReference type="Proteomes" id="UP000001558"/>
    </source>
</evidence>
<evidence type="ECO:0000256" key="2">
    <source>
        <dbReference type="SAM" id="SignalP"/>
    </source>
</evidence>
<dbReference type="OrthoDB" id="9776279at2"/>
<organism evidence="3 4">
    <name type="scientific">Shewanella loihica (strain ATCC BAA-1088 / PV-4)</name>
    <dbReference type="NCBI Taxonomy" id="323850"/>
    <lineage>
        <taxon>Bacteria</taxon>
        <taxon>Pseudomonadati</taxon>
        <taxon>Pseudomonadota</taxon>
        <taxon>Gammaproteobacteria</taxon>
        <taxon>Alteromonadales</taxon>
        <taxon>Shewanellaceae</taxon>
        <taxon>Shewanella</taxon>
    </lineage>
</organism>
<dbReference type="ESTHER" id="shelp-a3qa30">
    <property type="family name" value="Duf_3530"/>
</dbReference>
<dbReference type="Pfam" id="PF12048">
    <property type="entry name" value="DUF3530"/>
    <property type="match status" value="1"/>
</dbReference>
<dbReference type="InterPro" id="IPR022529">
    <property type="entry name" value="DUF3530"/>
</dbReference>
<dbReference type="eggNOG" id="ENOG5032ZR3">
    <property type="taxonomic scope" value="Bacteria"/>
</dbReference>
<accession>A3QA30</accession>
<evidence type="ECO:0000313" key="3">
    <source>
        <dbReference type="EMBL" id="ABO22328.1"/>
    </source>
</evidence>
<feature type="signal peptide" evidence="2">
    <location>
        <begin position="1"/>
        <end position="29"/>
    </location>
</feature>
<name>A3QA30_SHELP</name>
<dbReference type="AlphaFoldDB" id="A3QA30"/>
<evidence type="ECO:0000256" key="1">
    <source>
        <dbReference type="SAM" id="MobiDB-lite"/>
    </source>
</evidence>
<dbReference type="EMBL" id="CP000606">
    <property type="protein sequence ID" value="ABO22328.1"/>
    <property type="molecule type" value="Genomic_DNA"/>
</dbReference>
<sequence precursor="true">MPMILRSTQLSLALLALMSQALIPAMAIAQRSTTPDYDYLPPAEVAKITLGDAEQAVLVRPWQGRNQYGAAVLLGDLGEDADPEGLLAFLRRELTPKGWATLSIGAPQGAAQPNHITDAGEIPKPGEQQLSQKSNQSLPKYSQEDWAALREQQKTVMSQTLGQLDSLGKSYPGKRILIVTGQSAGLVIEMLTTSALPSPDLLVVINPYLEQDEENRDLPGKLAKLELPVLDIQSPDGLPASLATQKARKALSPMGEPLRYEQQQLALNLDQPSAWQDVLTLVQGFAQRILRAYP</sequence>
<reference evidence="3 4" key="1">
    <citation type="submission" date="2007-03" db="EMBL/GenBank/DDBJ databases">
        <title>Complete sequence of Shewanella loihica PV-4.</title>
        <authorList>
            <consortium name="US DOE Joint Genome Institute"/>
            <person name="Copeland A."/>
            <person name="Lucas S."/>
            <person name="Lapidus A."/>
            <person name="Barry K."/>
            <person name="Detter J.C."/>
            <person name="Glavina del Rio T."/>
            <person name="Hammon N."/>
            <person name="Israni S."/>
            <person name="Dalin E."/>
            <person name="Tice H."/>
            <person name="Pitluck S."/>
            <person name="Chain P."/>
            <person name="Malfatti S."/>
            <person name="Shin M."/>
            <person name="Vergez L."/>
            <person name="Schmutz J."/>
            <person name="Larimer F."/>
            <person name="Land M."/>
            <person name="Hauser L."/>
            <person name="Kyrpides N."/>
            <person name="Mikhailova N."/>
            <person name="Romine M.F."/>
            <person name="Serres G."/>
            <person name="Fredrickson J."/>
            <person name="Tiedje J."/>
            <person name="Richardson P."/>
        </authorList>
    </citation>
    <scope>NUCLEOTIDE SEQUENCE [LARGE SCALE GENOMIC DNA]</scope>
    <source>
        <strain evidence="4">ATCC BAA-1088 / PV-4</strain>
    </source>
</reference>
<feature type="compositionally biased region" description="Polar residues" evidence="1">
    <location>
        <begin position="128"/>
        <end position="137"/>
    </location>
</feature>
<dbReference type="RefSeq" id="WP_011864262.1">
    <property type="nucleotide sequence ID" value="NC_009092.1"/>
</dbReference>